<dbReference type="Proteomes" id="UP001221302">
    <property type="component" value="Unassembled WGS sequence"/>
</dbReference>
<comment type="caution">
    <text evidence="3">The sequence shown here is derived from an EMBL/GenBank/DDBJ whole genome shotgun (WGS) entry which is preliminary data.</text>
</comment>
<dbReference type="AlphaFoldDB" id="A0AAE3TCA0"/>
<dbReference type="CDD" id="cd03801">
    <property type="entry name" value="GT4_PimA-like"/>
    <property type="match status" value="1"/>
</dbReference>
<evidence type="ECO:0000259" key="1">
    <source>
        <dbReference type="Pfam" id="PF00534"/>
    </source>
</evidence>
<feature type="domain" description="Glycosyltransferase subfamily 4-like N-terminal" evidence="2">
    <location>
        <begin position="12"/>
        <end position="167"/>
    </location>
</feature>
<dbReference type="InterPro" id="IPR028098">
    <property type="entry name" value="Glyco_trans_4-like_N"/>
</dbReference>
<accession>A0AAE3TCA0</accession>
<protein>
    <submittedName>
        <fullName evidence="3">Glycosyltransferase family 4 protein</fullName>
    </submittedName>
</protein>
<dbReference type="Pfam" id="PF13439">
    <property type="entry name" value="Glyco_transf_4"/>
    <property type="match status" value="1"/>
</dbReference>
<dbReference type="Pfam" id="PF00534">
    <property type="entry name" value="Glycos_transf_1"/>
    <property type="match status" value="1"/>
</dbReference>
<sequence length="370" mass="42794">MKILFTCISNGWGGLEMYSLTILLHLKKLNYDVSLLALKSSNLYKEAEKENIKLFFIETESYFNLNSFIQIKKIIQKEKFDLIHSHSSKDLWFVVPVLKIINSKIPIHFTKHVASGISKKDFLHNWLYSRINKVYAISKMIEQNLLVTTSIKKEKIVLLHNGIDTEKFNPDLYERKIFREEIKIGDDEILIGMIGRISQGKGHEEFLLCAEKLLNKYSNLKFVIVGHPSINEDGYYKRILELAERINQKERIIFTGLRKDTPNILAGIDIYVFPSHDESFGLTLVEAMSMKKPNVCTRASGVLEIAIEDETSLLFNKGDVDDLSEKISTLIKSKELRMKLGENSRRRVLENFDLNGYIQKLLMHYQVSVK</sequence>
<proteinExistence type="predicted"/>
<keyword evidence="4" id="KW-1185">Reference proteome</keyword>
<name>A0AAE3TCA0_9BACT</name>
<gene>
    <name evidence="3" type="ORF">P0M35_05960</name>
</gene>
<dbReference type="PANTHER" id="PTHR12526">
    <property type="entry name" value="GLYCOSYLTRANSFERASE"/>
    <property type="match status" value="1"/>
</dbReference>
<dbReference type="Gene3D" id="3.40.50.2000">
    <property type="entry name" value="Glycogen Phosphorylase B"/>
    <property type="match status" value="2"/>
</dbReference>
<dbReference type="EMBL" id="JARGDL010000005">
    <property type="protein sequence ID" value="MDF1611685.1"/>
    <property type="molecule type" value="Genomic_DNA"/>
</dbReference>
<organism evidence="3 4">
    <name type="scientific">Stygiobacter electus</name>
    <dbReference type="NCBI Taxonomy" id="3032292"/>
    <lineage>
        <taxon>Bacteria</taxon>
        <taxon>Pseudomonadati</taxon>
        <taxon>Ignavibacteriota</taxon>
        <taxon>Ignavibacteria</taxon>
        <taxon>Ignavibacteriales</taxon>
        <taxon>Melioribacteraceae</taxon>
        <taxon>Stygiobacter</taxon>
    </lineage>
</organism>
<evidence type="ECO:0000313" key="4">
    <source>
        <dbReference type="Proteomes" id="UP001221302"/>
    </source>
</evidence>
<reference evidence="3" key="1">
    <citation type="submission" date="2023-03" db="EMBL/GenBank/DDBJ databases">
        <title>Stygiobacter electus gen. nov., sp. nov., facultatively anaerobic thermotolerant bacterium of the class Ignavibacteria from a well of Yessentuki mineral water deposit.</title>
        <authorList>
            <person name="Podosokorskaya O.A."/>
            <person name="Elcheninov A.G."/>
            <person name="Petrova N.F."/>
            <person name="Zavarzina D.G."/>
            <person name="Kublanov I.V."/>
            <person name="Merkel A.Y."/>
        </authorList>
    </citation>
    <scope>NUCLEOTIDE SEQUENCE</scope>
    <source>
        <strain evidence="3">09-Me</strain>
    </source>
</reference>
<evidence type="ECO:0000313" key="3">
    <source>
        <dbReference type="EMBL" id="MDF1611685.1"/>
    </source>
</evidence>
<feature type="domain" description="Glycosyl transferase family 1" evidence="1">
    <location>
        <begin position="175"/>
        <end position="347"/>
    </location>
</feature>
<dbReference type="RefSeq" id="WP_321535452.1">
    <property type="nucleotide sequence ID" value="NZ_JARGDL010000005.1"/>
</dbReference>
<dbReference type="InterPro" id="IPR001296">
    <property type="entry name" value="Glyco_trans_1"/>
</dbReference>
<dbReference type="SUPFAM" id="SSF53756">
    <property type="entry name" value="UDP-Glycosyltransferase/glycogen phosphorylase"/>
    <property type="match status" value="1"/>
</dbReference>
<evidence type="ECO:0000259" key="2">
    <source>
        <dbReference type="Pfam" id="PF13439"/>
    </source>
</evidence>
<dbReference type="GO" id="GO:0016757">
    <property type="term" value="F:glycosyltransferase activity"/>
    <property type="evidence" value="ECO:0007669"/>
    <property type="project" value="InterPro"/>
</dbReference>